<evidence type="ECO:0000256" key="3">
    <source>
        <dbReference type="SAM" id="SignalP"/>
    </source>
</evidence>
<dbReference type="SMART" id="SM01318">
    <property type="entry name" value="SVWC"/>
    <property type="match status" value="1"/>
</dbReference>
<organism evidence="5">
    <name type="scientific">Amblyomma tuberculatum</name>
    <dbReference type="NCBI Taxonomy" id="48802"/>
    <lineage>
        <taxon>Eukaryota</taxon>
        <taxon>Metazoa</taxon>
        <taxon>Ecdysozoa</taxon>
        <taxon>Arthropoda</taxon>
        <taxon>Chelicerata</taxon>
        <taxon>Arachnida</taxon>
        <taxon>Acari</taxon>
        <taxon>Parasitiformes</taxon>
        <taxon>Ixodida</taxon>
        <taxon>Ixodoidea</taxon>
        <taxon>Ixodidae</taxon>
        <taxon>Amblyomminae</taxon>
        <taxon>Amblyomma</taxon>
    </lineage>
</organism>
<evidence type="ECO:0000256" key="1">
    <source>
        <dbReference type="ARBA" id="ARBA00004613"/>
    </source>
</evidence>
<accession>A0A6M2E1M3</accession>
<feature type="chain" id="PRO_5026717834" description="Single domain-containing protein" evidence="3">
    <location>
        <begin position="26"/>
        <end position="110"/>
    </location>
</feature>
<dbReference type="Pfam" id="PF15430">
    <property type="entry name" value="SVWC"/>
    <property type="match status" value="1"/>
</dbReference>
<feature type="signal peptide" evidence="3">
    <location>
        <begin position="1"/>
        <end position="25"/>
    </location>
</feature>
<evidence type="ECO:0000313" key="5">
    <source>
        <dbReference type="EMBL" id="NOV52396.1"/>
    </source>
</evidence>
<reference evidence="5" key="1">
    <citation type="submission" date="2019-12" db="EMBL/GenBank/DDBJ databases">
        <title>The sialotranscriptome of the gopher-tortoise tick, Amblyomma tuberculatum.</title>
        <authorList>
            <person name="Karim S."/>
            <person name="Andersen J."/>
            <person name="Kumar D."/>
            <person name="Adamson S."/>
            <person name="Ennen J."/>
            <person name="Qualis C.P."/>
            <person name="Ribeiro J.M.C."/>
        </authorList>
    </citation>
    <scope>NUCLEOTIDE SEQUENCE</scope>
    <source>
        <strain evidence="5">Removed</strain>
        <tissue evidence="5">Salivary glands</tissue>
    </source>
</reference>
<keyword evidence="2" id="KW-0964">Secreted</keyword>
<evidence type="ECO:0000256" key="2">
    <source>
        <dbReference type="ARBA" id="ARBA00022525"/>
    </source>
</evidence>
<name>A0A6M2E1M3_9ACAR</name>
<keyword evidence="3" id="KW-0732">Signal</keyword>
<comment type="subcellular location">
    <subcellularLocation>
        <location evidence="1">Secreted</location>
    </subcellularLocation>
</comment>
<dbReference type="InterPro" id="IPR029277">
    <property type="entry name" value="SVWC_dom"/>
</dbReference>
<protein>
    <recommendedName>
        <fullName evidence="4">Single domain-containing protein</fullName>
    </recommendedName>
</protein>
<dbReference type="EMBL" id="GIDH01000453">
    <property type="protein sequence ID" value="NOV52396.1"/>
    <property type="molecule type" value="Transcribed_RNA"/>
</dbReference>
<sequence>MCSKLCVLVCAVIAVTGTLWHISDAYTGQAHVEVVDGKCVFQNRTLGHHESIQLETPCQGWFCDADSHIVSIGGCTPVALPDHCRTVNGSGTYPNCCPQVVCDETAQHTE</sequence>
<dbReference type="AlphaFoldDB" id="A0A6M2E1M3"/>
<dbReference type="GO" id="GO:0005576">
    <property type="term" value="C:extracellular region"/>
    <property type="evidence" value="ECO:0007669"/>
    <property type="project" value="UniProtKB-SubCell"/>
</dbReference>
<evidence type="ECO:0000259" key="4">
    <source>
        <dbReference type="SMART" id="SM01318"/>
    </source>
</evidence>
<feature type="domain" description="Single" evidence="4">
    <location>
        <begin position="39"/>
        <end position="102"/>
    </location>
</feature>
<proteinExistence type="predicted"/>